<dbReference type="RefSeq" id="WP_207040762.1">
    <property type="nucleotide sequence ID" value="NZ_JAFLNC010000001.1"/>
</dbReference>
<dbReference type="InterPro" id="IPR029045">
    <property type="entry name" value="ClpP/crotonase-like_dom_sf"/>
</dbReference>
<dbReference type="Proteomes" id="UP000664761">
    <property type="component" value="Unassembled WGS sequence"/>
</dbReference>
<comment type="caution">
    <text evidence="3">The sequence shown here is derived from an EMBL/GenBank/DDBJ whole genome shotgun (WGS) entry which is preliminary data.</text>
</comment>
<dbReference type="PROSITE" id="PS00166">
    <property type="entry name" value="ENOYL_COA_HYDRATASE"/>
    <property type="match status" value="1"/>
</dbReference>
<name>A0ABS3F0K3_9PROT</name>
<comment type="similarity">
    <text evidence="1 2">Belongs to the enoyl-CoA hydratase/isomerase family.</text>
</comment>
<dbReference type="InterPro" id="IPR014748">
    <property type="entry name" value="Enoyl-CoA_hydra_C"/>
</dbReference>
<protein>
    <submittedName>
        <fullName evidence="3">Enoyl-CoA hydratase/isomerase family protein</fullName>
    </submittedName>
</protein>
<evidence type="ECO:0000256" key="2">
    <source>
        <dbReference type="RuleBase" id="RU003707"/>
    </source>
</evidence>
<accession>A0ABS3F0K3</accession>
<dbReference type="EMBL" id="JAFLNC010000001">
    <property type="protein sequence ID" value="MBO0332023.1"/>
    <property type="molecule type" value="Genomic_DNA"/>
</dbReference>
<dbReference type="InterPro" id="IPR018376">
    <property type="entry name" value="Enoyl-CoA_hyd/isom_CS"/>
</dbReference>
<evidence type="ECO:0000256" key="1">
    <source>
        <dbReference type="ARBA" id="ARBA00005254"/>
    </source>
</evidence>
<proteinExistence type="inferred from homology"/>
<sequence length="267" mass="29435">MSESKVAEMIVEDGIATITMTRPDRRNAFTQELQDYLSNVVSEITRRDDIDAVVLTGSGGCFSGGGDIKGMLKNQPKDGQPGADYRKRIYAINDWIQRLRNLEVPVIAAVDGAAYGGGFALALCADFVLCSPTARFCSVFCRIGAVPDCGIMYVLPRMIGMQRAKEIMYTGRPVFAEEAKEIGIAFAVHPADELLDAAMTLAKRLQLASRKSLALTKRITNQSLDLDSQSLLEMEAAAQEICFNTDYNRDAVARFTRKEPLLFNWES</sequence>
<keyword evidence="4" id="KW-1185">Reference proteome</keyword>
<gene>
    <name evidence="3" type="ORF">J0X12_00255</name>
</gene>
<evidence type="ECO:0000313" key="3">
    <source>
        <dbReference type="EMBL" id="MBO0332023.1"/>
    </source>
</evidence>
<dbReference type="Gene3D" id="3.90.226.10">
    <property type="entry name" value="2-enoyl-CoA Hydratase, Chain A, domain 1"/>
    <property type="match status" value="1"/>
</dbReference>
<dbReference type="PANTHER" id="PTHR43459:SF1">
    <property type="entry name" value="EG:BACN32G11.4 PROTEIN"/>
    <property type="match status" value="1"/>
</dbReference>
<dbReference type="InterPro" id="IPR001753">
    <property type="entry name" value="Enoyl-CoA_hydra/iso"/>
</dbReference>
<dbReference type="Pfam" id="PF00378">
    <property type="entry name" value="ECH_1"/>
    <property type="match status" value="1"/>
</dbReference>
<dbReference type="PANTHER" id="PTHR43459">
    <property type="entry name" value="ENOYL-COA HYDRATASE"/>
    <property type="match status" value="1"/>
</dbReference>
<dbReference type="Gene3D" id="1.10.12.10">
    <property type="entry name" value="Lyase 2-enoyl-coa Hydratase, Chain A, domain 2"/>
    <property type="match status" value="1"/>
</dbReference>
<dbReference type="SUPFAM" id="SSF52096">
    <property type="entry name" value="ClpP/crotonase"/>
    <property type="match status" value="1"/>
</dbReference>
<reference evidence="3 4" key="1">
    <citation type="submission" date="2021-03" db="EMBL/GenBank/DDBJ databases">
        <title>Sneathiella sp. CAU 1612 isolated from Kang Won-do.</title>
        <authorList>
            <person name="Kim W."/>
        </authorList>
    </citation>
    <scope>NUCLEOTIDE SEQUENCE [LARGE SCALE GENOMIC DNA]</scope>
    <source>
        <strain evidence="3 4">CAU 1612</strain>
    </source>
</reference>
<dbReference type="CDD" id="cd06558">
    <property type="entry name" value="crotonase-like"/>
    <property type="match status" value="1"/>
</dbReference>
<evidence type="ECO:0000313" key="4">
    <source>
        <dbReference type="Proteomes" id="UP000664761"/>
    </source>
</evidence>
<organism evidence="3 4">
    <name type="scientific">Sneathiella sedimenti</name>
    <dbReference type="NCBI Taxonomy" id="2816034"/>
    <lineage>
        <taxon>Bacteria</taxon>
        <taxon>Pseudomonadati</taxon>
        <taxon>Pseudomonadota</taxon>
        <taxon>Alphaproteobacteria</taxon>
        <taxon>Sneathiellales</taxon>
        <taxon>Sneathiellaceae</taxon>
        <taxon>Sneathiella</taxon>
    </lineage>
</organism>